<comment type="caution">
    <text evidence="2">The sequence shown here is derived from an EMBL/GenBank/DDBJ whole genome shotgun (WGS) entry which is preliminary data.</text>
</comment>
<evidence type="ECO:0000313" key="2">
    <source>
        <dbReference type="EMBL" id="KAG2536531.1"/>
    </source>
</evidence>
<evidence type="ECO:0000256" key="1">
    <source>
        <dbReference type="SAM" id="MobiDB-lite"/>
    </source>
</evidence>
<proteinExistence type="predicted"/>
<name>A0A8T0MGN5_PANVG</name>
<organism evidence="2 3">
    <name type="scientific">Panicum virgatum</name>
    <name type="common">Blackwell switchgrass</name>
    <dbReference type="NCBI Taxonomy" id="38727"/>
    <lineage>
        <taxon>Eukaryota</taxon>
        <taxon>Viridiplantae</taxon>
        <taxon>Streptophyta</taxon>
        <taxon>Embryophyta</taxon>
        <taxon>Tracheophyta</taxon>
        <taxon>Spermatophyta</taxon>
        <taxon>Magnoliopsida</taxon>
        <taxon>Liliopsida</taxon>
        <taxon>Poales</taxon>
        <taxon>Poaceae</taxon>
        <taxon>PACMAD clade</taxon>
        <taxon>Panicoideae</taxon>
        <taxon>Panicodae</taxon>
        <taxon>Paniceae</taxon>
        <taxon>Panicinae</taxon>
        <taxon>Panicum</taxon>
        <taxon>Panicum sect. Hiantes</taxon>
    </lineage>
</organism>
<feature type="region of interest" description="Disordered" evidence="1">
    <location>
        <begin position="39"/>
        <end position="76"/>
    </location>
</feature>
<accession>A0A8T0MGN5</accession>
<keyword evidence="3" id="KW-1185">Reference proteome</keyword>
<feature type="region of interest" description="Disordered" evidence="1">
    <location>
        <begin position="1"/>
        <end position="25"/>
    </location>
</feature>
<feature type="compositionally biased region" description="Basic and acidic residues" evidence="1">
    <location>
        <begin position="235"/>
        <end position="249"/>
    </location>
</feature>
<dbReference type="EMBL" id="CM029054">
    <property type="protein sequence ID" value="KAG2536531.1"/>
    <property type="molecule type" value="Genomic_DNA"/>
</dbReference>
<protein>
    <submittedName>
        <fullName evidence="2">Uncharacterized protein</fullName>
    </submittedName>
</protein>
<sequence length="261" mass="28640">MGASRLAPPSDCRSARRASALLDPPRPFTRLRLLSSAPLHSYRRASARRPRTTKRPSGRLHVANGRTSGYCDHQLRPERGAGASRLVTGGSQCRGGPASCEVTAASRGQTQPPWPADHGATQRGQLAMTFRPRGKQPWAQLGRAAGQAGDKQVRETRGGPAATPLTLLRLSLPCSHLRCFDLDVRFIFAQQVLDTMPLVHLKLYNPLLCMLFEQPAGQKFSLWASSFQYEEPHQREAVAAEKAAEKEHTSSQSSRIIQSND</sequence>
<gene>
    <name evidence="2" type="ORF">PVAP13_9NG195300</name>
</gene>
<dbReference type="Proteomes" id="UP000823388">
    <property type="component" value="Chromosome 9N"/>
</dbReference>
<feature type="compositionally biased region" description="Basic residues" evidence="1">
    <location>
        <begin position="41"/>
        <end position="58"/>
    </location>
</feature>
<evidence type="ECO:0000313" key="3">
    <source>
        <dbReference type="Proteomes" id="UP000823388"/>
    </source>
</evidence>
<reference evidence="2" key="1">
    <citation type="submission" date="2020-05" db="EMBL/GenBank/DDBJ databases">
        <title>WGS assembly of Panicum virgatum.</title>
        <authorList>
            <person name="Lovell J.T."/>
            <person name="Jenkins J."/>
            <person name="Shu S."/>
            <person name="Juenger T.E."/>
            <person name="Schmutz J."/>
        </authorList>
    </citation>
    <scope>NUCLEOTIDE SEQUENCE</scope>
    <source>
        <strain evidence="2">AP13</strain>
    </source>
</reference>
<dbReference type="AlphaFoldDB" id="A0A8T0MGN5"/>
<feature type="region of interest" description="Disordered" evidence="1">
    <location>
        <begin position="235"/>
        <end position="261"/>
    </location>
</feature>
<feature type="compositionally biased region" description="Polar residues" evidence="1">
    <location>
        <begin position="250"/>
        <end position="261"/>
    </location>
</feature>